<protein>
    <recommendedName>
        <fullName evidence="1">General transcription and DNA repair factor IIH subunit TFB5</fullName>
    </recommendedName>
</protein>
<dbReference type="GO" id="GO:0000439">
    <property type="term" value="C:transcription factor TFIIH core complex"/>
    <property type="evidence" value="ECO:0007669"/>
    <property type="project" value="UniProtKB-UniRule"/>
</dbReference>
<keyword evidence="1" id="KW-0804">Transcription</keyword>
<keyword evidence="1" id="KW-0539">Nucleus</keyword>
<accession>A0A177B2S6</accession>
<dbReference type="Pfam" id="PF06331">
    <property type="entry name" value="Tfb5"/>
    <property type="match status" value="1"/>
</dbReference>
<comment type="subunit">
    <text evidence="1">Component of the 7-subunit TFIIH core complex.</text>
</comment>
<reference evidence="2 3" key="1">
    <citation type="submission" date="2016-04" db="EMBL/GenBank/DDBJ databases">
        <title>The genome of Intoshia linei affirms orthonectids as highly simplified spiralians.</title>
        <authorList>
            <person name="Mikhailov K.V."/>
            <person name="Slusarev G.S."/>
            <person name="Nikitin M.A."/>
            <person name="Logacheva M.D."/>
            <person name="Penin A."/>
            <person name="Aleoshin V."/>
            <person name="Panchin Y.V."/>
        </authorList>
    </citation>
    <scope>NUCLEOTIDE SEQUENCE [LARGE SCALE GENOMIC DNA]</scope>
    <source>
        <strain evidence="2">Intl2013</strain>
        <tissue evidence="2">Whole animal</tissue>
    </source>
</reference>
<keyword evidence="1" id="KW-0234">DNA repair</keyword>
<dbReference type="OrthoDB" id="9995210at2759"/>
<dbReference type="InterPro" id="IPR009400">
    <property type="entry name" value="TFIIH_TTDA/Tfb5"/>
</dbReference>
<evidence type="ECO:0000313" key="2">
    <source>
        <dbReference type="EMBL" id="OAF68585.1"/>
    </source>
</evidence>
<name>A0A177B2S6_9BILA</name>
<comment type="caution">
    <text evidence="2">The sequence shown here is derived from an EMBL/GenBank/DDBJ whole genome shotgun (WGS) entry which is preliminary data.</text>
</comment>
<dbReference type="Proteomes" id="UP000078046">
    <property type="component" value="Unassembled WGS sequence"/>
</dbReference>
<dbReference type="SUPFAM" id="SSF142897">
    <property type="entry name" value="TFB5-like"/>
    <property type="match status" value="1"/>
</dbReference>
<keyword evidence="1" id="KW-0805">Transcription regulation</keyword>
<sequence>MIQLLLTMDENQTMGKRFIIKILDESNLLISKDSLTSLERNIENFFQNYKTTIYKC</sequence>
<dbReference type="GO" id="GO:0006289">
    <property type="term" value="P:nucleotide-excision repair"/>
    <property type="evidence" value="ECO:0007669"/>
    <property type="project" value="InterPro"/>
</dbReference>
<evidence type="ECO:0000313" key="3">
    <source>
        <dbReference type="Proteomes" id="UP000078046"/>
    </source>
</evidence>
<dbReference type="Gene3D" id="3.30.70.1220">
    <property type="entry name" value="TFB5-like"/>
    <property type="match status" value="1"/>
</dbReference>
<keyword evidence="3" id="KW-1185">Reference proteome</keyword>
<comment type="function">
    <text evidence="1">In NER, TFIIH acts by opening DNA around the lesion to allow the excision of the damaged oligonucleotide and its replacement by a new DNA fragment. In transcription, TFIIH has an essential role in transcription initiation. When the pre-initiation complex (PIC) has been established, TFIIH is required for promoter opening and promoter escape.</text>
</comment>
<proteinExistence type="inferred from homology"/>
<dbReference type="InterPro" id="IPR035935">
    <property type="entry name" value="TFB5-like_sf"/>
</dbReference>
<dbReference type="EMBL" id="LWCA01000421">
    <property type="protein sequence ID" value="OAF68585.1"/>
    <property type="molecule type" value="Genomic_DNA"/>
</dbReference>
<keyword evidence="1" id="KW-0227">DNA damage</keyword>
<evidence type="ECO:0000256" key="1">
    <source>
        <dbReference type="RuleBase" id="RU368032"/>
    </source>
</evidence>
<gene>
    <name evidence="2" type="ORF">A3Q56_03677</name>
</gene>
<comment type="subcellular location">
    <subcellularLocation>
        <location evidence="1">Nucleus</location>
    </subcellularLocation>
</comment>
<dbReference type="AlphaFoldDB" id="A0A177B2S6"/>
<comment type="similarity">
    <text evidence="1">Belongs to the TFB5 family.</text>
</comment>
<dbReference type="GO" id="GO:0006367">
    <property type="term" value="P:transcription initiation at RNA polymerase II promoter"/>
    <property type="evidence" value="ECO:0007669"/>
    <property type="project" value="UniProtKB-UniRule"/>
</dbReference>
<organism evidence="2 3">
    <name type="scientific">Intoshia linei</name>
    <dbReference type="NCBI Taxonomy" id="1819745"/>
    <lineage>
        <taxon>Eukaryota</taxon>
        <taxon>Metazoa</taxon>
        <taxon>Spiralia</taxon>
        <taxon>Lophotrochozoa</taxon>
        <taxon>Mesozoa</taxon>
        <taxon>Orthonectida</taxon>
        <taxon>Rhopaluridae</taxon>
        <taxon>Intoshia</taxon>
    </lineage>
</organism>